<comment type="caution">
    <text evidence="1">The sequence shown here is derived from an EMBL/GenBank/DDBJ whole genome shotgun (WGS) entry which is preliminary data.</text>
</comment>
<evidence type="ECO:0000313" key="1">
    <source>
        <dbReference type="EMBL" id="KVE24264.1"/>
    </source>
</evidence>
<gene>
    <name evidence="1" type="ORF">WS67_01530</name>
</gene>
<reference evidence="1 2" key="1">
    <citation type="submission" date="2015-11" db="EMBL/GenBank/DDBJ databases">
        <title>Expanding the genomic diversity of Burkholderia species for the development of highly accurate diagnostics.</title>
        <authorList>
            <person name="Sahl J."/>
            <person name="Keim P."/>
            <person name="Wagner D."/>
        </authorList>
    </citation>
    <scope>NUCLEOTIDE SEQUENCE [LARGE SCALE GENOMIC DNA]</scope>
    <source>
        <strain evidence="1 2">TSV85</strain>
    </source>
</reference>
<dbReference type="Proteomes" id="UP000062788">
    <property type="component" value="Unassembled WGS sequence"/>
</dbReference>
<organism evidence="1 2">
    <name type="scientific">Burkholderia singularis</name>
    <dbReference type="NCBI Taxonomy" id="1503053"/>
    <lineage>
        <taxon>Bacteria</taxon>
        <taxon>Pseudomonadati</taxon>
        <taxon>Pseudomonadota</taxon>
        <taxon>Betaproteobacteria</taxon>
        <taxon>Burkholderiales</taxon>
        <taxon>Burkholderiaceae</taxon>
        <taxon>Burkholderia</taxon>
        <taxon>pseudomallei group</taxon>
    </lineage>
</organism>
<dbReference type="EMBL" id="LOWA01000055">
    <property type="protein sequence ID" value="KVE24264.1"/>
    <property type="molecule type" value="Genomic_DNA"/>
</dbReference>
<proteinExistence type="predicted"/>
<accession>A0A118DM35</accession>
<evidence type="ECO:0000313" key="2">
    <source>
        <dbReference type="Proteomes" id="UP000062788"/>
    </source>
</evidence>
<protein>
    <submittedName>
        <fullName evidence="1">Uncharacterized protein</fullName>
    </submittedName>
</protein>
<sequence>MQVSAGERDEPLLQRQRAVGDQFFPVGAPHIDLVVDAVDRRFVAREVAVQQRPGDTDLSRVLPGKPCVAKC</sequence>
<name>A0A118DM35_9BURK</name>
<dbReference type="AlphaFoldDB" id="A0A118DM35"/>
<keyword evidence="2" id="KW-1185">Reference proteome</keyword>